<gene>
    <name evidence="1" type="ORF">FNQ90_08475</name>
</gene>
<evidence type="ECO:0000313" key="2">
    <source>
        <dbReference type="Proteomes" id="UP000538929"/>
    </source>
</evidence>
<evidence type="ECO:0000313" key="1">
    <source>
        <dbReference type="EMBL" id="MBB0244145.1"/>
    </source>
</evidence>
<name>A0A7W3TCI1_9ACTN</name>
<dbReference type="EMBL" id="VKHT01000181">
    <property type="protein sequence ID" value="MBB0244145.1"/>
    <property type="molecule type" value="Genomic_DNA"/>
</dbReference>
<reference evidence="2" key="1">
    <citation type="submission" date="2019-10" db="EMBL/GenBank/DDBJ databases">
        <title>Streptomyces sp. nov., a novel actinobacterium isolated from alkaline environment.</title>
        <authorList>
            <person name="Golinska P."/>
        </authorList>
    </citation>
    <scope>NUCLEOTIDE SEQUENCE [LARGE SCALE GENOMIC DNA]</scope>
    <source>
        <strain evidence="2">DSM 42118</strain>
    </source>
</reference>
<organism evidence="1 2">
    <name type="scientific">Streptomyces alkaliphilus</name>
    <dbReference type="NCBI Taxonomy" id="1472722"/>
    <lineage>
        <taxon>Bacteria</taxon>
        <taxon>Bacillati</taxon>
        <taxon>Actinomycetota</taxon>
        <taxon>Actinomycetes</taxon>
        <taxon>Kitasatosporales</taxon>
        <taxon>Streptomycetaceae</taxon>
        <taxon>Streptomyces</taxon>
    </lineage>
</organism>
<protein>
    <submittedName>
        <fullName evidence="1">Uncharacterized protein</fullName>
    </submittedName>
</protein>
<proteinExistence type="predicted"/>
<dbReference type="Proteomes" id="UP000538929">
    <property type="component" value="Unassembled WGS sequence"/>
</dbReference>
<dbReference type="AlphaFoldDB" id="A0A7W3TCI1"/>
<comment type="caution">
    <text evidence="1">The sequence shown here is derived from an EMBL/GenBank/DDBJ whole genome shotgun (WGS) entry which is preliminary data.</text>
</comment>
<accession>A0A7W3TCI1</accession>
<sequence length="45" mass="4983">MSTGRSGPLGPAPRRHRELIRQGADKIRRSCRRVIHRGSGTPFTG</sequence>
<keyword evidence="2" id="KW-1185">Reference proteome</keyword>
<dbReference type="RefSeq" id="WP_182605809.1">
    <property type="nucleotide sequence ID" value="NZ_VKHT01000181.1"/>
</dbReference>